<evidence type="ECO:0000259" key="11">
    <source>
        <dbReference type="PROSITE" id="PS51740"/>
    </source>
</evidence>
<dbReference type="Proteomes" id="UP001151699">
    <property type="component" value="Chromosome A"/>
</dbReference>
<feature type="non-terminal residue" evidence="12">
    <location>
        <position position="1"/>
    </location>
</feature>
<dbReference type="InterPro" id="IPR035644">
    <property type="entry name" value="MraZ_C"/>
</dbReference>
<dbReference type="GO" id="GO:0071424">
    <property type="term" value="F:rRNA (cytosine-N4-)-methyltransferase activity"/>
    <property type="evidence" value="ECO:0007669"/>
    <property type="project" value="TreeGrafter"/>
</dbReference>
<dbReference type="HAMAP" id="MF_01007">
    <property type="entry name" value="16SrRNA_methyltr_H"/>
    <property type="match status" value="1"/>
</dbReference>
<evidence type="ECO:0000256" key="4">
    <source>
        <dbReference type="ARBA" id="ARBA00022603"/>
    </source>
</evidence>
<dbReference type="PANTHER" id="PTHR11265:SF0">
    <property type="entry name" value="12S RRNA N4-METHYLCYTIDINE METHYLTRANSFERASE"/>
    <property type="match status" value="1"/>
</dbReference>
<dbReference type="InterPro" id="IPR035642">
    <property type="entry name" value="MraZ_N"/>
</dbReference>
<dbReference type="Pfam" id="PF02381">
    <property type="entry name" value="MraZ"/>
    <property type="match status" value="1"/>
</dbReference>
<protein>
    <recommendedName>
        <fullName evidence="2">Transcriptional regulator MraZ</fullName>
    </recommendedName>
</protein>
<dbReference type="Pfam" id="PF01795">
    <property type="entry name" value="Methyltransf_5"/>
    <property type="match status" value="1"/>
</dbReference>
<dbReference type="InterPro" id="IPR037914">
    <property type="entry name" value="SpoVT-AbrB_sf"/>
</dbReference>
<keyword evidence="4 12" id="KW-0489">Methyltransferase</keyword>
<evidence type="ECO:0000256" key="9">
    <source>
        <dbReference type="ARBA" id="ARBA00023125"/>
    </source>
</evidence>
<keyword evidence="6" id="KW-0949">S-adenosyl-L-methionine</keyword>
<comment type="similarity">
    <text evidence="1">Belongs to the methyltransferase superfamily. RsmH family.</text>
</comment>
<dbReference type="SUPFAM" id="SSF89447">
    <property type="entry name" value="AbrB/MazE/MraZ-like"/>
    <property type="match status" value="1"/>
</dbReference>
<keyword evidence="13" id="KW-1185">Reference proteome</keyword>
<evidence type="ECO:0000256" key="5">
    <source>
        <dbReference type="ARBA" id="ARBA00022679"/>
    </source>
</evidence>
<dbReference type="InterPro" id="IPR002903">
    <property type="entry name" value="RsmH"/>
</dbReference>
<keyword evidence="8" id="KW-0805">Transcription regulation</keyword>
<sequence>KGRVSVPASYRAALSSQAFNGVIVYPSFRNKCIEACSLKRLEELSQMIQTLDPYSEERDAFETIILGEAIQLAFDGEGRVILPKSLIEHSDISDQACFVGKGLVFEIWQPQNFETYLSSARQIAQNNRYMIQESASPHIAVLLNEVKEVLCPKDGGIYLDCTFGFGGYSRMILDSCDCQLVAIDRDPNVITHANQLINDYPGRVNFIQTGFAESFSELGSLKFDGIVMDLGVSSMQLDSGDRGFSFTHDGPLDMRMSGVGESAADFINKADEQEIADVIYQYGDEPYSRRIAKKIIEHRRLEPITNTARFANIIRSTIGFRKGKIDTATKSFQAIRIYINDELGQLARFLNNSKNILAPNGRLVIVSFHSLEDRIVKNFFKANSAKLVARSKYAAKVLAEENSKEWLKILTKKPVCPSFREVALNPRARSAKLRAGQKIDGTYDKVIILHYQLGEVSKQLTDESNRIHVLKVEQSYLTSPARLRKLSSLYLQLDTVKVKQMISDPLMPESKKYVKSNEIRDSHFNKANVKWRYKTIANTKYIKTVSTKKSEYIR</sequence>
<dbReference type="InterPro" id="IPR023397">
    <property type="entry name" value="SAM-dep_MeTrfase_MraW_recog"/>
</dbReference>
<dbReference type="InterPro" id="IPR020603">
    <property type="entry name" value="MraZ_dom"/>
</dbReference>
<evidence type="ECO:0000313" key="12">
    <source>
        <dbReference type="EMBL" id="KAJ6645076.1"/>
    </source>
</evidence>
<dbReference type="InterPro" id="IPR038619">
    <property type="entry name" value="MraZ_sf"/>
</dbReference>
<evidence type="ECO:0000256" key="3">
    <source>
        <dbReference type="ARBA" id="ARBA00022490"/>
    </source>
</evidence>
<dbReference type="PANTHER" id="PTHR11265">
    <property type="entry name" value="S-ADENOSYL-METHYLTRANSFERASE MRAW"/>
    <property type="match status" value="1"/>
</dbReference>
<evidence type="ECO:0000256" key="8">
    <source>
        <dbReference type="ARBA" id="ARBA00023015"/>
    </source>
</evidence>
<feature type="domain" description="SpoVT-AbrB" evidence="11">
    <location>
        <begin position="69"/>
        <end position="112"/>
    </location>
</feature>
<dbReference type="CDD" id="cd16321">
    <property type="entry name" value="MraZ_C"/>
    <property type="match status" value="1"/>
</dbReference>
<dbReference type="Gene3D" id="1.10.150.170">
    <property type="entry name" value="Putative methyltransferase TM0872, insert domain"/>
    <property type="match status" value="1"/>
</dbReference>
<dbReference type="SUPFAM" id="SSF53335">
    <property type="entry name" value="S-adenosyl-L-methionine-dependent methyltransferases"/>
    <property type="match status" value="1"/>
</dbReference>
<dbReference type="InterPro" id="IPR007159">
    <property type="entry name" value="SpoVT-AbrB_dom"/>
</dbReference>
<keyword evidence="9" id="KW-0238">DNA-binding</keyword>
<dbReference type="PROSITE" id="PS51740">
    <property type="entry name" value="SPOVT_ABRB"/>
    <property type="match status" value="2"/>
</dbReference>
<dbReference type="OrthoDB" id="16290at2759"/>
<dbReference type="NCBIfam" id="TIGR00006">
    <property type="entry name" value="16S rRNA (cytosine(1402)-N(4))-methyltransferase RsmH"/>
    <property type="match status" value="1"/>
</dbReference>
<dbReference type="CDD" id="cd02440">
    <property type="entry name" value="AdoMet_MTases"/>
    <property type="match status" value="1"/>
</dbReference>
<comment type="caution">
    <text evidence="12">The sequence shown here is derived from an EMBL/GenBank/DDBJ whole genome shotgun (WGS) entry which is preliminary data.</text>
</comment>
<evidence type="ECO:0000313" key="13">
    <source>
        <dbReference type="Proteomes" id="UP001151699"/>
    </source>
</evidence>
<keyword evidence="3" id="KW-0963">Cytoplasm</keyword>
<name>A0A9Q0N8Y4_9DIPT</name>
<reference evidence="12" key="1">
    <citation type="submission" date="2022-07" db="EMBL/GenBank/DDBJ databases">
        <authorList>
            <person name="Trinca V."/>
            <person name="Uliana J.V.C."/>
            <person name="Torres T.T."/>
            <person name="Ward R.J."/>
            <person name="Monesi N."/>
        </authorList>
    </citation>
    <scope>NUCLEOTIDE SEQUENCE</scope>
    <source>
        <strain evidence="12">HSMRA1968</strain>
        <tissue evidence="12">Whole embryos</tissue>
    </source>
</reference>
<evidence type="ECO:0000256" key="7">
    <source>
        <dbReference type="ARBA" id="ARBA00022737"/>
    </source>
</evidence>
<evidence type="ECO:0000256" key="2">
    <source>
        <dbReference type="ARBA" id="ARBA00013860"/>
    </source>
</evidence>
<dbReference type="GO" id="GO:0003700">
    <property type="term" value="F:DNA-binding transcription factor activity"/>
    <property type="evidence" value="ECO:0007669"/>
    <property type="project" value="InterPro"/>
</dbReference>
<evidence type="ECO:0000256" key="10">
    <source>
        <dbReference type="ARBA" id="ARBA00023163"/>
    </source>
</evidence>
<dbReference type="CDD" id="cd16320">
    <property type="entry name" value="MraZ_N"/>
    <property type="match status" value="1"/>
</dbReference>
<dbReference type="InterPro" id="IPR003444">
    <property type="entry name" value="MraZ"/>
</dbReference>
<evidence type="ECO:0000256" key="6">
    <source>
        <dbReference type="ARBA" id="ARBA00022691"/>
    </source>
</evidence>
<dbReference type="Gene3D" id="3.40.1550.20">
    <property type="entry name" value="Transcriptional regulator MraZ domain"/>
    <property type="match status" value="1"/>
</dbReference>
<dbReference type="Gene3D" id="3.40.50.150">
    <property type="entry name" value="Vaccinia Virus protein VP39"/>
    <property type="match status" value="1"/>
</dbReference>
<gene>
    <name evidence="12" type="primary">rsmH_1</name>
    <name evidence="12" type="ORF">Bhyg_00277</name>
</gene>
<proteinExistence type="inferred from homology"/>
<dbReference type="SUPFAM" id="SSF81799">
    <property type="entry name" value="Putative methyltransferase TM0872, insert domain"/>
    <property type="match status" value="1"/>
</dbReference>
<dbReference type="HAMAP" id="MF_01008">
    <property type="entry name" value="MraZ"/>
    <property type="match status" value="1"/>
</dbReference>
<dbReference type="EMBL" id="WJQU01000001">
    <property type="protein sequence ID" value="KAJ6645076.1"/>
    <property type="molecule type" value="Genomic_DNA"/>
</dbReference>
<organism evidence="12 13">
    <name type="scientific">Pseudolycoriella hygida</name>
    <dbReference type="NCBI Taxonomy" id="35572"/>
    <lineage>
        <taxon>Eukaryota</taxon>
        <taxon>Metazoa</taxon>
        <taxon>Ecdysozoa</taxon>
        <taxon>Arthropoda</taxon>
        <taxon>Hexapoda</taxon>
        <taxon>Insecta</taxon>
        <taxon>Pterygota</taxon>
        <taxon>Neoptera</taxon>
        <taxon>Endopterygota</taxon>
        <taxon>Diptera</taxon>
        <taxon>Nematocera</taxon>
        <taxon>Sciaroidea</taxon>
        <taxon>Sciaridae</taxon>
        <taxon>Pseudolycoriella</taxon>
    </lineage>
</organism>
<keyword evidence="5" id="KW-0808">Transferase</keyword>
<dbReference type="GO" id="GO:0003677">
    <property type="term" value="F:DNA binding"/>
    <property type="evidence" value="ECO:0007669"/>
    <property type="project" value="UniProtKB-KW"/>
</dbReference>
<dbReference type="InterPro" id="IPR029063">
    <property type="entry name" value="SAM-dependent_MTases_sf"/>
</dbReference>
<keyword evidence="7" id="KW-0677">Repeat</keyword>
<keyword evidence="10" id="KW-0804">Transcription</keyword>
<evidence type="ECO:0000256" key="1">
    <source>
        <dbReference type="ARBA" id="ARBA00010396"/>
    </source>
</evidence>
<dbReference type="GO" id="GO:0070475">
    <property type="term" value="P:rRNA base methylation"/>
    <property type="evidence" value="ECO:0007669"/>
    <property type="project" value="TreeGrafter"/>
</dbReference>
<dbReference type="AlphaFoldDB" id="A0A9Q0N8Y4"/>
<accession>A0A9Q0N8Y4</accession>
<feature type="domain" description="SpoVT-AbrB" evidence="11">
    <location>
        <begin position="1"/>
        <end position="40"/>
    </location>
</feature>